<accession>A0A9P0DTH2</accession>
<feature type="region of interest" description="Disordered" evidence="1">
    <location>
        <begin position="279"/>
        <end position="300"/>
    </location>
</feature>
<feature type="signal peptide" evidence="2">
    <location>
        <begin position="1"/>
        <end position="22"/>
    </location>
</feature>
<keyword evidence="4" id="KW-1185">Reference proteome</keyword>
<dbReference type="Pfam" id="PF16009">
    <property type="entry name" value="DUF4779"/>
    <property type="match status" value="1"/>
</dbReference>
<evidence type="ECO:0000256" key="1">
    <source>
        <dbReference type="SAM" id="MobiDB-lite"/>
    </source>
</evidence>
<dbReference type="Proteomes" id="UP001153737">
    <property type="component" value="Chromosome 3"/>
</dbReference>
<feature type="compositionally biased region" description="Basic and acidic residues" evidence="1">
    <location>
        <begin position="279"/>
        <end position="291"/>
    </location>
</feature>
<organism evidence="3 4">
    <name type="scientific">Phaedon cochleariae</name>
    <name type="common">Mustard beetle</name>
    <dbReference type="NCBI Taxonomy" id="80249"/>
    <lineage>
        <taxon>Eukaryota</taxon>
        <taxon>Metazoa</taxon>
        <taxon>Ecdysozoa</taxon>
        <taxon>Arthropoda</taxon>
        <taxon>Hexapoda</taxon>
        <taxon>Insecta</taxon>
        <taxon>Pterygota</taxon>
        <taxon>Neoptera</taxon>
        <taxon>Endopterygota</taxon>
        <taxon>Coleoptera</taxon>
        <taxon>Polyphaga</taxon>
        <taxon>Cucujiformia</taxon>
        <taxon>Chrysomeloidea</taxon>
        <taxon>Chrysomelidae</taxon>
        <taxon>Chrysomelinae</taxon>
        <taxon>Chrysomelini</taxon>
        <taxon>Phaedon</taxon>
    </lineage>
</organism>
<sequence length="329" mass="35708">MGHWGKAIALTLAVVLSGPVRGTTYFEKTGSKDLEASATGFSYQVKSISPLDGKSDYEKEFEEYKSGPSVGRYSYDPVPLEKLPLSPNYGPSEAVYEPANSYGNPYAKGYDNFLDDGSKSFTDDYSFLKAGGSNFLNSRNSNDGEKFAKGYSDLSGFAKGLKGHHEKDSKSRFYDVLGGGRTGRTQEADQYSKHGQAAKGNKGGSFASEKSHDKGSKTSGYQKVYHKDEFKKDRVFYDKKNDKGHFNRYGNFDNAAASEAGAAAKGSSLDAAFEDGKYGARGLSDKGRFLDEDSGYNGAQGDAKYYRNGAAYANKGGKSFGTIRGYSER</sequence>
<dbReference type="OrthoDB" id="6432502at2759"/>
<evidence type="ECO:0000256" key="2">
    <source>
        <dbReference type="SAM" id="SignalP"/>
    </source>
</evidence>
<dbReference type="EMBL" id="OU896709">
    <property type="protein sequence ID" value="CAH1159752.1"/>
    <property type="molecule type" value="Genomic_DNA"/>
</dbReference>
<protein>
    <submittedName>
        <fullName evidence="3">Uncharacterized protein</fullName>
    </submittedName>
</protein>
<evidence type="ECO:0000313" key="3">
    <source>
        <dbReference type="EMBL" id="CAH1159752.1"/>
    </source>
</evidence>
<feature type="chain" id="PRO_5040334618" evidence="2">
    <location>
        <begin position="23"/>
        <end position="329"/>
    </location>
</feature>
<evidence type="ECO:0000313" key="4">
    <source>
        <dbReference type="Proteomes" id="UP001153737"/>
    </source>
</evidence>
<keyword evidence="2" id="KW-0732">Signal</keyword>
<name>A0A9P0DTH2_PHACE</name>
<reference evidence="3" key="1">
    <citation type="submission" date="2022-01" db="EMBL/GenBank/DDBJ databases">
        <authorList>
            <person name="King R."/>
        </authorList>
    </citation>
    <scope>NUCLEOTIDE SEQUENCE</scope>
</reference>
<dbReference type="InterPro" id="IPR031959">
    <property type="entry name" value="DUF4779"/>
</dbReference>
<gene>
    <name evidence="3" type="ORF">PHAECO_LOCUS6979</name>
</gene>
<proteinExistence type="predicted"/>
<dbReference type="AlphaFoldDB" id="A0A9P0DTH2"/>
<feature type="region of interest" description="Disordered" evidence="1">
    <location>
        <begin position="178"/>
        <end position="222"/>
    </location>
</feature>
<reference evidence="3" key="2">
    <citation type="submission" date="2022-10" db="EMBL/GenBank/DDBJ databases">
        <authorList>
            <consortium name="ENA_rothamsted_submissions"/>
            <consortium name="culmorum"/>
            <person name="King R."/>
        </authorList>
    </citation>
    <scope>NUCLEOTIDE SEQUENCE</scope>
</reference>